<gene>
    <name evidence="1" type="ORF">Gocc_2086</name>
</gene>
<sequence>MKVLGKRDRIEALGGAVVFVVHDDAERVREGLLRGLDVPFPVLVDRERRAYEAWGMGRSSVAGVWLDPRVWLRYARLLAGGHPPLRLGDDTLQLGGDFVVAPAGIVTYARPQNRDDRPPVGVLVEELRLAAGERSEGRS</sequence>
<dbReference type="Pfam" id="PF13911">
    <property type="entry name" value="AhpC-TSA_2"/>
    <property type="match status" value="1"/>
</dbReference>
<name>A0A7M2YWN4_9ACTN</name>
<protein>
    <submittedName>
        <fullName evidence="1">AhpC/TSA antioxidant enzyme</fullName>
    </submittedName>
</protein>
<comment type="caution">
    <text evidence="1">The sequence shown here is derived from an EMBL/GenBank/DDBJ whole genome shotgun (WGS) entry which is preliminary data.</text>
</comment>
<keyword evidence="2" id="KW-1185">Reference proteome</keyword>
<dbReference type="Proteomes" id="UP000254134">
    <property type="component" value="Unassembled WGS sequence"/>
</dbReference>
<reference evidence="2" key="2">
    <citation type="journal article" date="2019" name="MicrobiologyOpen">
        <title>High-quality draft genome sequence of Gaiella occulta isolated from a 150 meter deep mineral water borehole and comparison with the genome sequences of other deep-branching lineages of the phylum Actinobacteria.</title>
        <authorList>
            <person name="Severino R."/>
            <person name="Froufe H.J.C."/>
            <person name="Barroso C."/>
            <person name="Albuquerque L."/>
            <person name="Lobo-da-Cunha A."/>
            <person name="da Costa M.S."/>
            <person name="Egas C."/>
        </authorList>
    </citation>
    <scope>NUCLEOTIDE SEQUENCE [LARGE SCALE GENOMIC DNA]</scope>
    <source>
        <strain evidence="2">F2-233</strain>
    </source>
</reference>
<dbReference type="Gene3D" id="3.40.30.10">
    <property type="entry name" value="Glutaredoxin"/>
    <property type="match status" value="1"/>
</dbReference>
<evidence type="ECO:0000313" key="1">
    <source>
        <dbReference type="EMBL" id="RDI73989.1"/>
    </source>
</evidence>
<dbReference type="RefSeq" id="WP_181813569.1">
    <property type="nucleotide sequence ID" value="NZ_QQZY01000005.1"/>
</dbReference>
<proteinExistence type="predicted"/>
<evidence type="ECO:0000313" key="2">
    <source>
        <dbReference type="Proteomes" id="UP000254134"/>
    </source>
</evidence>
<accession>A0A7M2YWN4</accession>
<dbReference type="EMBL" id="QQZY01000005">
    <property type="protein sequence ID" value="RDI73989.1"/>
    <property type="molecule type" value="Genomic_DNA"/>
</dbReference>
<dbReference type="InterPro" id="IPR032801">
    <property type="entry name" value="PXL2A/B/C"/>
</dbReference>
<reference evidence="1 2" key="1">
    <citation type="submission" date="2018-07" db="EMBL/GenBank/DDBJ databases">
        <title>High-quality-draft genome sequence of Gaiella occulta.</title>
        <authorList>
            <person name="Severino R."/>
            <person name="Froufe H.J.C."/>
            <person name="Rainey F.A."/>
            <person name="Barroso C."/>
            <person name="Albuquerque L."/>
            <person name="Lobo-Da-Cunha A."/>
            <person name="Da Costa M.S."/>
            <person name="Egas C."/>
        </authorList>
    </citation>
    <scope>NUCLEOTIDE SEQUENCE [LARGE SCALE GENOMIC DNA]</scope>
    <source>
        <strain evidence="1 2">F2-233</strain>
    </source>
</reference>
<dbReference type="AlphaFoldDB" id="A0A7M2YWN4"/>
<organism evidence="1 2">
    <name type="scientific">Gaiella occulta</name>
    <dbReference type="NCBI Taxonomy" id="1002870"/>
    <lineage>
        <taxon>Bacteria</taxon>
        <taxon>Bacillati</taxon>
        <taxon>Actinomycetota</taxon>
        <taxon>Thermoleophilia</taxon>
        <taxon>Gaiellales</taxon>
        <taxon>Gaiellaceae</taxon>
        <taxon>Gaiella</taxon>
    </lineage>
</organism>